<dbReference type="AlphaFoldDB" id="A0A2P8A4S9"/>
<dbReference type="PIRSF" id="PIRSF006060">
    <property type="entry name" value="AA_transporter"/>
    <property type="match status" value="1"/>
</dbReference>
<evidence type="ECO:0000256" key="7">
    <source>
        <dbReference type="SAM" id="Phobius"/>
    </source>
</evidence>
<dbReference type="GO" id="GO:0016020">
    <property type="term" value="C:membrane"/>
    <property type="evidence" value="ECO:0007669"/>
    <property type="project" value="UniProtKB-SubCell"/>
</dbReference>
<dbReference type="GO" id="GO:0022857">
    <property type="term" value="F:transmembrane transporter activity"/>
    <property type="evidence" value="ECO:0007669"/>
    <property type="project" value="InterPro"/>
</dbReference>
<evidence type="ECO:0000313" key="8">
    <source>
        <dbReference type="EMBL" id="PSK55471.1"/>
    </source>
</evidence>
<feature type="compositionally biased region" description="Basic and acidic residues" evidence="6">
    <location>
        <begin position="10"/>
        <end position="22"/>
    </location>
</feature>
<dbReference type="EMBL" id="NHZQ01000067">
    <property type="protein sequence ID" value="PSK55471.1"/>
    <property type="molecule type" value="Genomic_DNA"/>
</dbReference>
<evidence type="ECO:0000256" key="6">
    <source>
        <dbReference type="SAM" id="MobiDB-lite"/>
    </source>
</evidence>
<feature type="transmembrane region" description="Helical" evidence="7">
    <location>
        <begin position="519"/>
        <end position="539"/>
    </location>
</feature>
<feature type="transmembrane region" description="Helical" evidence="7">
    <location>
        <begin position="276"/>
        <end position="296"/>
    </location>
</feature>
<keyword evidence="4 7" id="KW-1133">Transmembrane helix</keyword>
<evidence type="ECO:0000256" key="5">
    <source>
        <dbReference type="ARBA" id="ARBA00023136"/>
    </source>
</evidence>
<feature type="transmembrane region" description="Helical" evidence="7">
    <location>
        <begin position="317"/>
        <end position="341"/>
    </location>
</feature>
<dbReference type="PANTHER" id="PTHR45649:SF4">
    <property type="entry name" value="TRANSPORTER, PUTATIVE (EUROFUNG)-RELATED"/>
    <property type="match status" value="1"/>
</dbReference>
<feature type="transmembrane region" description="Helical" evidence="7">
    <location>
        <begin position="208"/>
        <end position="227"/>
    </location>
</feature>
<keyword evidence="2" id="KW-0813">Transport</keyword>
<gene>
    <name evidence="8" type="ORF">B9Z65_2860</name>
</gene>
<proteinExistence type="predicted"/>
<evidence type="ECO:0000256" key="3">
    <source>
        <dbReference type="ARBA" id="ARBA00022692"/>
    </source>
</evidence>
<feature type="transmembrane region" description="Helical" evidence="7">
    <location>
        <begin position="367"/>
        <end position="389"/>
    </location>
</feature>
<dbReference type="Proteomes" id="UP000243723">
    <property type="component" value="Unassembled WGS sequence"/>
</dbReference>
<evidence type="ECO:0000256" key="1">
    <source>
        <dbReference type="ARBA" id="ARBA00004141"/>
    </source>
</evidence>
<dbReference type="PANTHER" id="PTHR45649">
    <property type="entry name" value="AMINO-ACID PERMEASE BAT1"/>
    <property type="match status" value="1"/>
</dbReference>
<reference evidence="8 9" key="1">
    <citation type="submission" date="2017-05" db="EMBL/GenBank/DDBJ databases">
        <title>Draft genome sequence of Elsinoe australis.</title>
        <authorList>
            <person name="Cheng Q."/>
        </authorList>
    </citation>
    <scope>NUCLEOTIDE SEQUENCE [LARGE SCALE GENOMIC DNA]</scope>
    <source>
        <strain evidence="8 9">NL1</strain>
    </source>
</reference>
<protein>
    <submittedName>
        <fullName evidence="8">Choline transport protein</fullName>
    </submittedName>
</protein>
<keyword evidence="5 7" id="KW-0472">Membrane</keyword>
<accession>A0A2P8A4S9</accession>
<dbReference type="InterPro" id="IPR002293">
    <property type="entry name" value="AA/rel_permease1"/>
</dbReference>
<feature type="transmembrane region" description="Helical" evidence="7">
    <location>
        <begin position="234"/>
        <end position="256"/>
    </location>
</feature>
<comment type="subcellular location">
    <subcellularLocation>
        <location evidence="1">Membrane</location>
        <topology evidence="1">Multi-pass membrane protein</topology>
    </subcellularLocation>
</comment>
<comment type="caution">
    <text evidence="8">The sequence shown here is derived from an EMBL/GenBank/DDBJ whole genome shotgun (WGS) entry which is preliminary data.</text>
</comment>
<feature type="transmembrane region" description="Helical" evidence="7">
    <location>
        <begin position="175"/>
        <end position="196"/>
    </location>
</feature>
<dbReference type="STRING" id="40998.A0A2P8A4S9"/>
<feature type="transmembrane region" description="Helical" evidence="7">
    <location>
        <begin position="82"/>
        <end position="106"/>
    </location>
</feature>
<dbReference type="Gene3D" id="1.20.1740.10">
    <property type="entry name" value="Amino acid/polyamine transporter I"/>
    <property type="match status" value="1"/>
</dbReference>
<feature type="transmembrane region" description="Helical" evidence="7">
    <location>
        <begin position="484"/>
        <end position="507"/>
    </location>
</feature>
<dbReference type="OrthoDB" id="3257095at2759"/>
<organism evidence="8 9">
    <name type="scientific">Elsinoe australis</name>
    <dbReference type="NCBI Taxonomy" id="40998"/>
    <lineage>
        <taxon>Eukaryota</taxon>
        <taxon>Fungi</taxon>
        <taxon>Dikarya</taxon>
        <taxon>Ascomycota</taxon>
        <taxon>Pezizomycotina</taxon>
        <taxon>Dothideomycetes</taxon>
        <taxon>Dothideomycetidae</taxon>
        <taxon>Myriangiales</taxon>
        <taxon>Elsinoaceae</taxon>
        <taxon>Elsinoe</taxon>
    </lineage>
</organism>
<keyword evidence="3 7" id="KW-0812">Transmembrane</keyword>
<sequence length="560" mass="61627">MRPVAVPAVHHGDGVELTDRSNHATTAGNTFKEDIEPAVREVDSEESHSLEGQDAALRATRSTAADGANMRRMGKEQQLVRYFRFFSITSFTAIATATWEIGLFVITPALVDGGRAGLLWNAFWCFLGFAPIYLSMAEMASMAPIAGAQYHWVSEFAPESCQRFLSYLTGWTSTIAWQAGNCMGIFLAGSLIQTMILVGNEDYAFPAWHGTMLAIGAMLVSYIANVYGSRALPYWQNAVFAIHVAAYFAYIIPVWVSAPTATHSQVWTEFQNEGGWSNVVLAVLIGQLSGISNQVGIDTAAHMSEEVKDASASIPKAMMSIYVVNFLLLFPALVTICYHIPDLTEALNDSTTYPAVYVLRQSMSTNWILGLMAVITLLQIASNIVYLTAVSRDLFAFARDQGLPCSKWLSTVDPKRHVPVNAARFSAVIAILLSLIYIGSSVAFYAITSLSTVSLLQCYSLSIGCVLWRRIFKPETLPPARFSLGKFGIPINIAAVCFAAWSFFWCFWPQATPVTAEGFNWASPIFSLALIVAMVFFFFKGRHVYFGPVVEVEGRKAHFR</sequence>
<evidence type="ECO:0000256" key="4">
    <source>
        <dbReference type="ARBA" id="ARBA00022989"/>
    </source>
</evidence>
<keyword evidence="9" id="KW-1185">Reference proteome</keyword>
<feature type="transmembrane region" description="Helical" evidence="7">
    <location>
        <begin position="425"/>
        <end position="447"/>
    </location>
</feature>
<name>A0A2P8A4S9_9PEZI</name>
<feature type="region of interest" description="Disordered" evidence="6">
    <location>
        <begin position="1"/>
        <end position="22"/>
    </location>
</feature>
<evidence type="ECO:0000313" key="9">
    <source>
        <dbReference type="Proteomes" id="UP000243723"/>
    </source>
</evidence>
<dbReference type="Pfam" id="PF13520">
    <property type="entry name" value="AA_permease_2"/>
    <property type="match status" value="1"/>
</dbReference>
<feature type="transmembrane region" description="Helical" evidence="7">
    <location>
        <begin position="118"/>
        <end position="136"/>
    </location>
</feature>
<evidence type="ECO:0000256" key="2">
    <source>
        <dbReference type="ARBA" id="ARBA00022448"/>
    </source>
</evidence>